<evidence type="ECO:0000313" key="1">
    <source>
        <dbReference type="EMBL" id="AAA32401.1"/>
    </source>
</evidence>
<reference evidence="1" key="3">
    <citation type="journal article" date="1992" name="Mol. Microbiol.">
        <title>Stabilization of bacteriophage Mu repressor-operator complexes by the Escherichia coli integration host factor protein.</title>
        <authorList>
            <person name="Gama M.J."/>
            <person name="Toussaint A."/>
            <person name="Higgins N.P."/>
        </authorList>
    </citation>
    <scope>NUCLEOTIDE SEQUENCE [LARGE SCALE GENOMIC DNA]</scope>
</reference>
<reference evidence="1" key="2">
    <citation type="journal article" date="1992" name="Mol. Microbiol.">
        <title>Escherichia coli integration host factor stabilizes bacteriophage Mu repressor interactions with operator DNA in vitro.</title>
        <authorList>
            <person name="Alazard R."/>
            <person name="Betermier M."/>
            <person name="Chandler M."/>
        </authorList>
    </citation>
    <scope>NUCLEOTIDE SEQUENCE [LARGE SCALE GENOMIC DNA]</scope>
</reference>
<organism evidence="1">
    <name type="scientific">Escherichia phage Mu</name>
    <name type="common">Bacteriophage Mu</name>
    <dbReference type="NCBI Taxonomy" id="2681603"/>
    <lineage>
        <taxon>Viruses</taxon>
        <taxon>Duplodnaviria</taxon>
        <taxon>Heunggongvirae</taxon>
        <taxon>Uroviricota</taxon>
        <taxon>Caudoviricetes</taxon>
        <taxon>Muvirus</taxon>
        <taxon>Muvirus mu</taxon>
    </lineage>
</organism>
<protein>
    <submittedName>
        <fullName evidence="1">Bacteriophage Mu left end</fullName>
    </submittedName>
</protein>
<organismHost>
    <name type="scientific">Enterobacteriaceae</name>
    <name type="common">enterobacteria</name>
    <dbReference type="NCBI Taxonomy" id="543"/>
</organismHost>
<accession>Q38489</accession>
<dbReference type="Proteomes" id="UP000401936">
    <property type="component" value="Segment"/>
</dbReference>
<sequence>MSALSRGSCGPYNGPHQVTVAGPELRGYLLISGSRQESWRKYGRRIFRSLTPAQTLFYPHWDWISAQQYSGRSSGSVLVM</sequence>
<reference evidence="1" key="1">
    <citation type="book" date="1987" name="Phage Mu" publisher="Cold Spring Harbor Laboratory" city="CSH, NY">
        <title>Sequence of the left end of Mu.</title>
        <editorList>
            <person name="Symonds N."/>
            <person name="Toussaint A."/>
            <person name="van de Putte P."/>
            <person name="Howe M.M."/>
        </editorList>
        <authorList>
            <person name="Priess H."/>
            <person name="Brauer B."/>
            <person name="Schmidt C."/>
            <person name="Kamp D."/>
        </authorList>
    </citation>
    <scope>NUCLEOTIDE SEQUENCE</scope>
</reference>
<name>Q38489_BPMU</name>
<dbReference type="EMBL" id="M64097">
    <property type="protein sequence ID" value="AAA32401.1"/>
    <property type="molecule type" value="Genomic_DNA"/>
</dbReference>
<proteinExistence type="predicted"/>